<dbReference type="AlphaFoldDB" id="A0A1C7MEW5"/>
<dbReference type="EMBL" id="LUGG01000006">
    <property type="protein sequence ID" value="OBZ73544.1"/>
    <property type="molecule type" value="Genomic_DNA"/>
</dbReference>
<feature type="compositionally biased region" description="Acidic residues" evidence="1">
    <location>
        <begin position="53"/>
        <end position="64"/>
    </location>
</feature>
<evidence type="ECO:0000313" key="3">
    <source>
        <dbReference type="Proteomes" id="UP000092993"/>
    </source>
</evidence>
<keyword evidence="3" id="KW-1185">Reference proteome</keyword>
<comment type="caution">
    <text evidence="2">The sequence shown here is derived from an EMBL/GenBank/DDBJ whole genome shotgun (WGS) entry which is preliminary data.</text>
</comment>
<gene>
    <name evidence="2" type="ORF">A0H81_06545</name>
</gene>
<evidence type="ECO:0000256" key="1">
    <source>
        <dbReference type="SAM" id="MobiDB-lite"/>
    </source>
</evidence>
<feature type="compositionally biased region" description="Basic and acidic residues" evidence="1">
    <location>
        <begin position="10"/>
        <end position="23"/>
    </location>
</feature>
<accession>A0A1C7MEW5</accession>
<feature type="compositionally biased region" description="Basic and acidic residues" evidence="1">
    <location>
        <begin position="65"/>
        <end position="78"/>
    </location>
</feature>
<dbReference type="Proteomes" id="UP000092993">
    <property type="component" value="Unassembled WGS sequence"/>
</dbReference>
<reference evidence="2 3" key="1">
    <citation type="submission" date="2016-03" db="EMBL/GenBank/DDBJ databases">
        <title>Whole genome sequencing of Grifola frondosa 9006-11.</title>
        <authorList>
            <person name="Min B."/>
            <person name="Park H."/>
            <person name="Kim J.-G."/>
            <person name="Cho H."/>
            <person name="Oh Y.-L."/>
            <person name="Kong W.-S."/>
            <person name="Choi I.-G."/>
        </authorList>
    </citation>
    <scope>NUCLEOTIDE SEQUENCE [LARGE SCALE GENOMIC DNA]</scope>
    <source>
        <strain evidence="2 3">9006-11</strain>
    </source>
</reference>
<feature type="region of interest" description="Disordered" evidence="1">
    <location>
        <begin position="1"/>
        <end position="23"/>
    </location>
</feature>
<evidence type="ECO:0000313" key="2">
    <source>
        <dbReference type="EMBL" id="OBZ73544.1"/>
    </source>
</evidence>
<protein>
    <submittedName>
        <fullName evidence="2">Uncharacterized protein</fullName>
    </submittedName>
</protein>
<feature type="region of interest" description="Disordered" evidence="1">
    <location>
        <begin position="35"/>
        <end position="78"/>
    </location>
</feature>
<organism evidence="2 3">
    <name type="scientific">Grifola frondosa</name>
    <name type="common">Maitake</name>
    <name type="synonym">Polyporus frondosus</name>
    <dbReference type="NCBI Taxonomy" id="5627"/>
    <lineage>
        <taxon>Eukaryota</taxon>
        <taxon>Fungi</taxon>
        <taxon>Dikarya</taxon>
        <taxon>Basidiomycota</taxon>
        <taxon>Agaricomycotina</taxon>
        <taxon>Agaricomycetes</taxon>
        <taxon>Polyporales</taxon>
        <taxon>Grifolaceae</taxon>
        <taxon>Grifola</taxon>
    </lineage>
</organism>
<sequence length="78" mass="8576">MNKDGYMTLQREEPTVGRNSEQDRWYDERAGVNEAAAAAEDEDAAGIDKDEAAGVDEVEAADVDEDKKAALSKTRAWE</sequence>
<name>A0A1C7MEW5_GRIFR</name>
<proteinExistence type="predicted"/>